<dbReference type="Proteomes" id="UP000319103">
    <property type="component" value="Unassembled WGS sequence"/>
</dbReference>
<dbReference type="InterPro" id="IPR029058">
    <property type="entry name" value="AB_hydrolase_fold"/>
</dbReference>
<feature type="domain" description="AB hydrolase-1" evidence="1">
    <location>
        <begin position="22"/>
        <end position="243"/>
    </location>
</feature>
<sequence length="263" mass="28754">MPHAITADGTRIAYQTQGAGAPLLLLAGQANNHHWWDRVRDDFDTARRTITLDYRGTGDSGKPEGPYSTQGFAEDAVAVLDHLGVDRADVYGTSMGGRVAQWLAVRHPERVRSLVLGCTSPGGPKAFERDDSVRRALASPDPAERLRTLLDLMYTPQWPATHPGPHRTLGDPAMPPHARRAHLRASNGHDAWDALPQILAPTLVLHGTDDRFNPTANAALLAERIPGAQVRLIPGARHAYFEEFRDLAGPLVLDFLDRKASPE</sequence>
<dbReference type="GO" id="GO:0016787">
    <property type="term" value="F:hydrolase activity"/>
    <property type="evidence" value="ECO:0007669"/>
    <property type="project" value="UniProtKB-KW"/>
</dbReference>
<evidence type="ECO:0000259" key="1">
    <source>
        <dbReference type="Pfam" id="PF00561"/>
    </source>
</evidence>
<dbReference type="EMBL" id="VIGB01000003">
    <property type="protein sequence ID" value="TQF02233.1"/>
    <property type="molecule type" value="Genomic_DNA"/>
</dbReference>
<dbReference type="Pfam" id="PF00561">
    <property type="entry name" value="Abhydrolase_1"/>
    <property type="match status" value="1"/>
</dbReference>
<evidence type="ECO:0000313" key="3">
    <source>
        <dbReference type="Proteomes" id="UP000319103"/>
    </source>
</evidence>
<dbReference type="OrthoDB" id="3396704at2"/>
<protein>
    <submittedName>
        <fullName evidence="2">Alpha/beta fold hydrolase</fullName>
    </submittedName>
</protein>
<keyword evidence="2" id="KW-0378">Hydrolase</keyword>
<proteinExistence type="predicted"/>
<organism evidence="2 3">
    <name type="scientific">Kitasatospora acidiphila</name>
    <dbReference type="NCBI Taxonomy" id="2567942"/>
    <lineage>
        <taxon>Bacteria</taxon>
        <taxon>Bacillati</taxon>
        <taxon>Actinomycetota</taxon>
        <taxon>Actinomycetes</taxon>
        <taxon>Kitasatosporales</taxon>
        <taxon>Streptomycetaceae</taxon>
        <taxon>Kitasatospora</taxon>
    </lineage>
</organism>
<comment type="caution">
    <text evidence="2">The sequence shown here is derived from an EMBL/GenBank/DDBJ whole genome shotgun (WGS) entry which is preliminary data.</text>
</comment>
<dbReference type="PANTHER" id="PTHR43433:SF5">
    <property type="entry name" value="AB HYDROLASE-1 DOMAIN-CONTAINING PROTEIN"/>
    <property type="match status" value="1"/>
</dbReference>
<gene>
    <name evidence="2" type="ORF">E6W39_08060</name>
</gene>
<dbReference type="AlphaFoldDB" id="A0A540VZT1"/>
<reference evidence="2 3" key="1">
    <citation type="submission" date="2019-06" db="EMBL/GenBank/DDBJ databases">
        <title>Description of Kitasatospora acidophila sp. nov. isolated from pine grove soil, and reclassification of Streptomyces novaecaesareae to Kitasatospora novaeceasareae comb. nov.</title>
        <authorList>
            <person name="Kim M.J."/>
        </authorList>
    </citation>
    <scope>NUCLEOTIDE SEQUENCE [LARGE SCALE GENOMIC DNA]</scope>
    <source>
        <strain evidence="2 3">MMS16-CNU292</strain>
    </source>
</reference>
<name>A0A540VZT1_9ACTN</name>
<dbReference type="InterPro" id="IPR000073">
    <property type="entry name" value="AB_hydrolase_1"/>
</dbReference>
<dbReference type="PRINTS" id="PR00111">
    <property type="entry name" value="ABHYDROLASE"/>
</dbReference>
<dbReference type="Gene3D" id="3.40.50.1820">
    <property type="entry name" value="alpha/beta hydrolase"/>
    <property type="match status" value="1"/>
</dbReference>
<evidence type="ECO:0000313" key="2">
    <source>
        <dbReference type="EMBL" id="TQF02233.1"/>
    </source>
</evidence>
<keyword evidence="3" id="KW-1185">Reference proteome</keyword>
<dbReference type="SUPFAM" id="SSF53474">
    <property type="entry name" value="alpha/beta-Hydrolases"/>
    <property type="match status" value="1"/>
</dbReference>
<dbReference type="InterPro" id="IPR050471">
    <property type="entry name" value="AB_hydrolase"/>
</dbReference>
<dbReference type="RefSeq" id="WP_141632935.1">
    <property type="nucleotide sequence ID" value="NZ_VIGB01000003.1"/>
</dbReference>
<accession>A0A540VZT1</accession>
<dbReference type="PANTHER" id="PTHR43433">
    <property type="entry name" value="HYDROLASE, ALPHA/BETA FOLD FAMILY PROTEIN"/>
    <property type="match status" value="1"/>
</dbReference>